<dbReference type="STRING" id="926571.NVIE_003290"/>
<dbReference type="Pfam" id="PF04055">
    <property type="entry name" value="Radical_SAM"/>
    <property type="match status" value="1"/>
</dbReference>
<keyword evidence="1" id="KW-0949">S-adenosyl-L-methionine</keyword>
<evidence type="ECO:0000256" key="3">
    <source>
        <dbReference type="ARBA" id="ARBA00023004"/>
    </source>
</evidence>
<reference evidence="6 7" key="1">
    <citation type="journal article" date="2014" name="Int. J. Syst. Evol. Microbiol.">
        <title>Nitrososphaera viennensis gen. nov., sp. nov., an aerobic and mesophilic, ammonia-oxidizing archaeon from soil and a member of the archaeal phylum Thaumarchaeota.</title>
        <authorList>
            <person name="Stieglmeier M."/>
            <person name="Klingl A."/>
            <person name="Alves R.J."/>
            <person name="Rittmann S.K."/>
            <person name="Melcher M."/>
            <person name="Leisch N."/>
            <person name="Schleper C."/>
        </authorList>
    </citation>
    <scope>NUCLEOTIDE SEQUENCE [LARGE SCALE GENOMIC DNA]</scope>
    <source>
        <strain evidence="6">EN76</strain>
    </source>
</reference>
<dbReference type="SFLD" id="SFLDS00029">
    <property type="entry name" value="Radical_SAM"/>
    <property type="match status" value="1"/>
</dbReference>
<dbReference type="HOGENOM" id="CLU_803196_0_0_2"/>
<evidence type="ECO:0000313" key="7">
    <source>
        <dbReference type="Proteomes" id="UP000027093"/>
    </source>
</evidence>
<dbReference type="EMBL" id="CP007536">
    <property type="protein sequence ID" value="AIC14520.1"/>
    <property type="molecule type" value="Genomic_DNA"/>
</dbReference>
<dbReference type="AlphaFoldDB" id="A0A060HGQ6"/>
<dbReference type="PANTHER" id="PTHR11228">
    <property type="entry name" value="RADICAL SAM DOMAIN PROTEIN"/>
    <property type="match status" value="1"/>
</dbReference>
<dbReference type="PANTHER" id="PTHR11228:SF7">
    <property type="entry name" value="PQQA PEPTIDE CYCLASE"/>
    <property type="match status" value="1"/>
</dbReference>
<organism evidence="6 7">
    <name type="scientific">Nitrososphaera viennensis EN76</name>
    <dbReference type="NCBI Taxonomy" id="926571"/>
    <lineage>
        <taxon>Archaea</taxon>
        <taxon>Nitrososphaerota</taxon>
        <taxon>Nitrososphaeria</taxon>
        <taxon>Nitrososphaerales</taxon>
        <taxon>Nitrososphaeraceae</taxon>
        <taxon>Nitrososphaera</taxon>
    </lineage>
</organism>
<proteinExistence type="predicted"/>
<dbReference type="CDD" id="cd01335">
    <property type="entry name" value="Radical_SAM"/>
    <property type="match status" value="1"/>
</dbReference>
<feature type="domain" description="Radical SAM core" evidence="5">
    <location>
        <begin position="41"/>
        <end position="265"/>
    </location>
</feature>
<dbReference type="SUPFAM" id="SSF102114">
    <property type="entry name" value="Radical SAM enzymes"/>
    <property type="match status" value="1"/>
</dbReference>
<dbReference type="GO" id="GO:0051536">
    <property type="term" value="F:iron-sulfur cluster binding"/>
    <property type="evidence" value="ECO:0007669"/>
    <property type="project" value="UniProtKB-KW"/>
</dbReference>
<dbReference type="InterPro" id="IPR050377">
    <property type="entry name" value="Radical_SAM_PqqE_MftC-like"/>
</dbReference>
<gene>
    <name evidence="6" type="ORF">NVIE_003290</name>
</gene>
<dbReference type="Proteomes" id="UP000027093">
    <property type="component" value="Chromosome"/>
</dbReference>
<keyword evidence="2" id="KW-0479">Metal-binding</keyword>
<dbReference type="GO" id="GO:0003824">
    <property type="term" value="F:catalytic activity"/>
    <property type="evidence" value="ECO:0007669"/>
    <property type="project" value="InterPro"/>
</dbReference>
<keyword evidence="4" id="KW-0411">Iron-sulfur</keyword>
<sequence length="380" mass="43785">MRTMTRQKYSGHFTKIVMGGVDTIRTLKLLGKWSANRAVGRRRPLIAVFSMTHYCNFYCPMCPFGDADKEGQMALARRKDLTTEQWKAVFDKVSKYCVWAIVEGGEPTSRPDFMELVKYLHGLKMPVTLISNCSLLHTIDLDELRKHIQFVTCSIDSTYEESYCKVRGVNPHMYRRVMDNLHLLTEHKVSHYFNSVITKYNTQEFIDQTYFDRARELGASAVSFTFVEDRSDVDYSLLPDRQTMNKVCESILDYMGKQKEKGGGPQVMIPPEYFRQILEHGRGIFDECGVWKSIFVNGDGTVMVPCWKFNGPENTYSLLEHSVDEIWSAPQWDIARTCHDCEVLGCIWYSSQPVSTFARNYMRGLGKIISQERPELAEAV</sequence>
<evidence type="ECO:0000256" key="1">
    <source>
        <dbReference type="ARBA" id="ARBA00022691"/>
    </source>
</evidence>
<evidence type="ECO:0000313" key="6">
    <source>
        <dbReference type="EMBL" id="AIC14520.1"/>
    </source>
</evidence>
<protein>
    <submittedName>
        <fullName evidence="6">Putative radical SAM domain protein</fullName>
    </submittedName>
</protein>
<evidence type="ECO:0000256" key="4">
    <source>
        <dbReference type="ARBA" id="ARBA00023014"/>
    </source>
</evidence>
<keyword evidence="7" id="KW-1185">Reference proteome</keyword>
<keyword evidence="3" id="KW-0408">Iron</keyword>
<evidence type="ECO:0000259" key="5">
    <source>
        <dbReference type="PROSITE" id="PS51918"/>
    </source>
</evidence>
<dbReference type="PROSITE" id="PS51918">
    <property type="entry name" value="RADICAL_SAM"/>
    <property type="match status" value="1"/>
</dbReference>
<dbReference type="GO" id="GO:0046872">
    <property type="term" value="F:metal ion binding"/>
    <property type="evidence" value="ECO:0007669"/>
    <property type="project" value="UniProtKB-KW"/>
</dbReference>
<dbReference type="InterPro" id="IPR058240">
    <property type="entry name" value="rSAM_sf"/>
</dbReference>
<dbReference type="Gene3D" id="3.20.20.70">
    <property type="entry name" value="Aldolase class I"/>
    <property type="match status" value="1"/>
</dbReference>
<dbReference type="InterPro" id="IPR007197">
    <property type="entry name" value="rSAM"/>
</dbReference>
<accession>A0A060HGQ6</accession>
<dbReference type="KEGG" id="nvn:NVIE_003290"/>
<evidence type="ECO:0000256" key="2">
    <source>
        <dbReference type="ARBA" id="ARBA00022723"/>
    </source>
</evidence>
<dbReference type="SFLD" id="SFLDG01067">
    <property type="entry name" value="SPASM/twitch_domain_containing"/>
    <property type="match status" value="1"/>
</dbReference>
<dbReference type="InterPro" id="IPR013785">
    <property type="entry name" value="Aldolase_TIM"/>
</dbReference>
<name>A0A060HGQ6_9ARCH</name>